<keyword evidence="3" id="KW-1185">Reference proteome</keyword>
<feature type="compositionally biased region" description="Acidic residues" evidence="1">
    <location>
        <begin position="94"/>
        <end position="103"/>
    </location>
</feature>
<feature type="compositionally biased region" description="Polar residues" evidence="1">
    <location>
        <begin position="804"/>
        <end position="815"/>
    </location>
</feature>
<dbReference type="OrthoDB" id="3995697at2759"/>
<feature type="region of interest" description="Disordered" evidence="1">
    <location>
        <begin position="375"/>
        <end position="451"/>
    </location>
</feature>
<feature type="region of interest" description="Disordered" evidence="1">
    <location>
        <begin position="859"/>
        <end position="898"/>
    </location>
</feature>
<feature type="compositionally biased region" description="Polar residues" evidence="1">
    <location>
        <begin position="942"/>
        <end position="967"/>
    </location>
</feature>
<feature type="compositionally biased region" description="Basic and acidic residues" evidence="1">
    <location>
        <begin position="1061"/>
        <end position="1070"/>
    </location>
</feature>
<comment type="caution">
    <text evidence="2">The sequence shown here is derived from an EMBL/GenBank/DDBJ whole genome shotgun (WGS) entry which is preliminary data.</text>
</comment>
<feature type="compositionally biased region" description="Basic and acidic residues" evidence="1">
    <location>
        <begin position="375"/>
        <end position="387"/>
    </location>
</feature>
<name>A0A1Q2YE13_9ASCO</name>
<feature type="compositionally biased region" description="Basic and acidic residues" evidence="1">
    <location>
        <begin position="248"/>
        <end position="266"/>
    </location>
</feature>
<feature type="compositionally biased region" description="Low complexity" evidence="1">
    <location>
        <begin position="576"/>
        <end position="592"/>
    </location>
</feature>
<feature type="region of interest" description="Disordered" evidence="1">
    <location>
        <begin position="635"/>
        <end position="689"/>
    </location>
</feature>
<feature type="compositionally biased region" description="Low complexity" evidence="1">
    <location>
        <begin position="754"/>
        <end position="770"/>
    </location>
</feature>
<feature type="compositionally biased region" description="Polar residues" evidence="1">
    <location>
        <begin position="1000"/>
        <end position="1010"/>
    </location>
</feature>
<feature type="compositionally biased region" description="Polar residues" evidence="1">
    <location>
        <begin position="660"/>
        <end position="689"/>
    </location>
</feature>
<feature type="compositionally biased region" description="Low complexity" evidence="1">
    <location>
        <begin position="968"/>
        <end position="979"/>
    </location>
</feature>
<feature type="compositionally biased region" description="Polar residues" evidence="1">
    <location>
        <begin position="726"/>
        <end position="738"/>
    </location>
</feature>
<feature type="region of interest" description="Disordered" evidence="1">
    <location>
        <begin position="997"/>
        <end position="1097"/>
    </location>
</feature>
<evidence type="ECO:0000313" key="3">
    <source>
        <dbReference type="Proteomes" id="UP000186136"/>
    </source>
</evidence>
<dbReference type="EMBL" id="BDGI01000046">
    <property type="protein sequence ID" value="GAV27816.1"/>
    <property type="molecule type" value="Genomic_DNA"/>
</dbReference>
<feature type="compositionally biased region" description="Low complexity" evidence="1">
    <location>
        <begin position="404"/>
        <end position="420"/>
    </location>
</feature>
<feature type="compositionally biased region" description="Low complexity" evidence="1">
    <location>
        <begin position="1"/>
        <end position="45"/>
    </location>
</feature>
<feature type="compositionally biased region" description="Polar residues" evidence="1">
    <location>
        <begin position="1020"/>
        <end position="1031"/>
    </location>
</feature>
<sequence length="1112" mass="120641">MNFQQNQRARAARAAANANPTTTSTSLTSKSANSSRSISKNVSTRVLPNGTKVTSTTVREYIDDGSDDAYEEGFDDAYDDFDDVHRPVDMSLTLDEEEEEEEAQQPVDSKHPVLREIDEIREDDNIQDIEANSEEERVVDSEMPVVGLGHGIHEVPHHASTEDDVDRVIDELATEESYEDKVKDVIAKNEEVERFEREKAFESPDAKVQDPVIIEDIMSRKLIPGIAPIGFSNGTKRSGVLSAGLMQDPKKETGSLETKEEADKSLDSNLEPAIEVDDEVVGGVKGNSIGEALTPSESANGERLADVKNLNELSEDETDEADFVDDITGGADTVEDFSTRDLTAQNEEEYTEEALLAAQMKLDELVKQKEREILDELTKNGDVKEVAIDQPNFESETNEGSDNETSISQSSETSESVQQGTKKELDSSLPAAPQSPEPIAKTTTTQTDESAAASDAVLVFHKSTDSLSKEPSYETPVAPVAVALTSITDGDEKFYTPPVTPVVPLANGKSFENVGSPTETLQPSVRSYKRSESPESSMIKNDDSIVTTPIQSTRSNKSMAQHLRPIIKSNLSSPQNMSNSASDSGNSVSVDNIPKPSDYQEDTFANNTSELAQLRVPDREASIQAKIDQAEKRKTLDLDSVETPEVKDTASGQEKPFEPTFNNNNGARKSVLKNSSTGNNRSSMYVSNGQPNEASGAYLSLTTAQNTKLNAMGSASAAYNGGPVSSRRQSVNTLQDPNLASRSRSGSGSGNGNANGVNNDITPLAAAARAAQRHSTQPGARGYSAGNAFEQGDKRPRRIMGSNFPGNETSNSNPANIGGVKAPNPKVEEAKRRILQNRRGQTRAKELYELAKSRPPVKSEYLASLDDSSLPRRSSFEKTIESEESNSGSTKKGKMASMSLRDIASMDYEQYERKKPVNRGYKSRFQDDNSDTDLPLAPLQPPTISSPYNITNKSANPSARVSNVDITSSSSPNFSSPVPENTKSGFRLKFSGLTKKKSKVSMNNTGNGTDHISAPVADANPQNYVSQTAQEAQAHRKSFSFSTSHLHTEPSQGQSGSAPHAESRFEKFFSEPHGPGKRNVSTASNATTNTVVVNEDGKKKRGFRFKKLFGDH</sequence>
<evidence type="ECO:0000256" key="1">
    <source>
        <dbReference type="SAM" id="MobiDB-lite"/>
    </source>
</evidence>
<feature type="region of interest" description="Disordered" evidence="1">
    <location>
        <begin position="501"/>
        <end position="602"/>
    </location>
</feature>
<feature type="compositionally biased region" description="Low complexity" evidence="1">
    <location>
        <begin position="864"/>
        <end position="873"/>
    </location>
</feature>
<gene>
    <name evidence="2" type="ORF">PMKS-001284</name>
</gene>
<feature type="compositionally biased region" description="Polar residues" evidence="1">
    <location>
        <begin position="1039"/>
        <end position="1057"/>
    </location>
</feature>
<feature type="region of interest" description="Disordered" evidence="1">
    <location>
        <begin position="245"/>
        <end position="272"/>
    </location>
</feature>
<feature type="region of interest" description="Disordered" evidence="1">
    <location>
        <begin position="910"/>
        <end position="983"/>
    </location>
</feature>
<feature type="compositionally biased region" description="Low complexity" evidence="1">
    <location>
        <begin position="1079"/>
        <end position="1094"/>
    </location>
</feature>
<feature type="region of interest" description="Disordered" evidence="1">
    <location>
        <begin position="1"/>
        <end position="51"/>
    </location>
</feature>
<dbReference type="AlphaFoldDB" id="A0A1Q2YE13"/>
<accession>A0A1Q2YE13</accession>
<reference evidence="2 3" key="1">
    <citation type="submission" date="2016-08" db="EMBL/GenBank/DDBJ databases">
        <title>Whole genome shotgun sequence of Pichia membranifaciens KS47-1.</title>
        <authorList>
            <person name="Konishi M."/>
            <person name="Ishida M."/>
            <person name="Arakawa T."/>
            <person name="Kato Y."/>
            <person name="Horiuchi J."/>
        </authorList>
    </citation>
    <scope>NUCLEOTIDE SEQUENCE [LARGE SCALE GENOMIC DNA]</scope>
    <source>
        <strain evidence="2 3">KS47-1</strain>
    </source>
</reference>
<feature type="region of interest" description="Disordered" evidence="1">
    <location>
        <begin position="63"/>
        <end position="82"/>
    </location>
</feature>
<dbReference type="Proteomes" id="UP000186136">
    <property type="component" value="Unassembled WGS sequence"/>
</dbReference>
<feature type="region of interest" description="Disordered" evidence="1">
    <location>
        <begin position="717"/>
        <end position="826"/>
    </location>
</feature>
<protein>
    <submittedName>
        <fullName evidence="2">Uncharacterized protein</fullName>
    </submittedName>
</protein>
<proteinExistence type="predicted"/>
<feature type="compositionally biased region" description="Polar residues" evidence="1">
    <location>
        <begin position="534"/>
        <end position="559"/>
    </location>
</feature>
<feature type="compositionally biased region" description="Polar residues" evidence="1">
    <location>
        <begin position="513"/>
        <end position="525"/>
    </location>
</feature>
<evidence type="ECO:0000313" key="2">
    <source>
        <dbReference type="EMBL" id="GAV27816.1"/>
    </source>
</evidence>
<organism evidence="2 3">
    <name type="scientific">Pichia membranifaciens</name>
    <dbReference type="NCBI Taxonomy" id="4926"/>
    <lineage>
        <taxon>Eukaryota</taxon>
        <taxon>Fungi</taxon>
        <taxon>Dikarya</taxon>
        <taxon>Ascomycota</taxon>
        <taxon>Saccharomycotina</taxon>
        <taxon>Pichiomycetes</taxon>
        <taxon>Pichiales</taxon>
        <taxon>Pichiaceae</taxon>
        <taxon>Pichia</taxon>
    </lineage>
</organism>
<feature type="region of interest" description="Disordered" evidence="1">
    <location>
        <begin position="89"/>
        <end position="111"/>
    </location>
</feature>